<dbReference type="EC" id="2.5.1.-" evidence="3"/>
<dbReference type="Pfam" id="PF01255">
    <property type="entry name" value="Prenyltransf"/>
    <property type="match status" value="1"/>
</dbReference>
<gene>
    <name evidence="4" type="ORF">VaNZ11_009551</name>
</gene>
<comment type="caution">
    <text evidence="4">The sequence shown here is derived from an EMBL/GenBank/DDBJ whole genome shotgun (WGS) entry which is preliminary data.</text>
</comment>
<keyword evidence="2 3" id="KW-0808">Transferase</keyword>
<dbReference type="HAMAP" id="MF_01139">
    <property type="entry name" value="ISPT"/>
    <property type="match status" value="1"/>
</dbReference>
<protein>
    <recommendedName>
        <fullName evidence="3">Alkyl transferase</fullName>
        <ecNumber evidence="3">2.5.1.-</ecNumber>
    </recommendedName>
</protein>
<dbReference type="SUPFAM" id="SSF64005">
    <property type="entry name" value="Undecaprenyl diphosphate synthase"/>
    <property type="match status" value="1"/>
</dbReference>
<dbReference type="InterPro" id="IPR036424">
    <property type="entry name" value="UPP_synth-like_sf"/>
</dbReference>
<dbReference type="EMBL" id="BSDZ01000026">
    <property type="protein sequence ID" value="GLI65904.1"/>
    <property type="molecule type" value="Genomic_DNA"/>
</dbReference>
<proteinExistence type="inferred from homology"/>
<organism evidence="4 5">
    <name type="scientific">Volvox africanus</name>
    <dbReference type="NCBI Taxonomy" id="51714"/>
    <lineage>
        <taxon>Eukaryota</taxon>
        <taxon>Viridiplantae</taxon>
        <taxon>Chlorophyta</taxon>
        <taxon>core chlorophytes</taxon>
        <taxon>Chlorophyceae</taxon>
        <taxon>CS clade</taxon>
        <taxon>Chlamydomonadales</taxon>
        <taxon>Volvocaceae</taxon>
        <taxon>Volvox</taxon>
    </lineage>
</organism>
<evidence type="ECO:0000256" key="1">
    <source>
        <dbReference type="ARBA" id="ARBA00005432"/>
    </source>
</evidence>
<accession>A0ABQ5S8C0</accession>
<dbReference type="InterPro" id="IPR001441">
    <property type="entry name" value="UPP_synth-like"/>
</dbReference>
<comment type="similarity">
    <text evidence="1 3">Belongs to the UPP synthase family.</text>
</comment>
<evidence type="ECO:0000256" key="2">
    <source>
        <dbReference type="ARBA" id="ARBA00022679"/>
    </source>
</evidence>
<dbReference type="PANTHER" id="PTHR10291:SF43">
    <property type="entry name" value="DEHYDRODOLICHYL DIPHOSPHATE SYNTHASE COMPLEX SUBUNIT DHDDS"/>
    <property type="match status" value="1"/>
</dbReference>
<keyword evidence="5" id="KW-1185">Reference proteome</keyword>
<name>A0ABQ5S8C0_9CHLO</name>
<dbReference type="InterPro" id="IPR018520">
    <property type="entry name" value="UPP_synth-like_CS"/>
</dbReference>
<dbReference type="Gene3D" id="3.40.1180.10">
    <property type="entry name" value="Decaprenyl diphosphate synthase-like"/>
    <property type="match status" value="1"/>
</dbReference>
<dbReference type="Proteomes" id="UP001165090">
    <property type="component" value="Unassembled WGS sequence"/>
</dbReference>
<evidence type="ECO:0000313" key="5">
    <source>
        <dbReference type="Proteomes" id="UP001165090"/>
    </source>
</evidence>
<evidence type="ECO:0000256" key="3">
    <source>
        <dbReference type="RuleBase" id="RU363018"/>
    </source>
</evidence>
<evidence type="ECO:0000313" key="4">
    <source>
        <dbReference type="EMBL" id="GLI65904.1"/>
    </source>
</evidence>
<dbReference type="PANTHER" id="PTHR10291">
    <property type="entry name" value="DEHYDRODOLICHYL DIPHOSPHATE SYNTHASE FAMILY MEMBER"/>
    <property type="match status" value="1"/>
</dbReference>
<dbReference type="CDD" id="cd00475">
    <property type="entry name" value="Cis_IPPS"/>
    <property type="match status" value="1"/>
</dbReference>
<reference evidence="4 5" key="1">
    <citation type="journal article" date="2023" name="IScience">
        <title>Expanded male sex-determining region conserved during the evolution of homothallism in the green alga Volvox.</title>
        <authorList>
            <person name="Yamamoto K."/>
            <person name="Matsuzaki R."/>
            <person name="Mahakham W."/>
            <person name="Heman W."/>
            <person name="Sekimoto H."/>
            <person name="Kawachi M."/>
            <person name="Minakuchi Y."/>
            <person name="Toyoda A."/>
            <person name="Nozaki H."/>
        </authorList>
    </citation>
    <scope>NUCLEOTIDE SEQUENCE [LARGE SCALE GENOMIC DNA]</scope>
    <source>
        <strain evidence="4 5">NIES-4468</strain>
    </source>
</reference>
<dbReference type="PROSITE" id="PS01066">
    <property type="entry name" value="UPP_SYNTHASE"/>
    <property type="match status" value="1"/>
</dbReference>
<dbReference type="NCBIfam" id="TIGR00055">
    <property type="entry name" value="uppS"/>
    <property type="match status" value="1"/>
</dbReference>
<sequence length="303" mass="34708">MLKSKPVTTCQSPRVICRALLKQQPHLFQHGLEKISEQVYRRQLSSSEASTSCSKAAVPSHVACIMDGNFRWGRRRGGDWRRGHEEGVNALRRVVKFCRKDGVKALTVYAFSTENWERSHEEVGFLMRLMELTLDREVPELHSQGVRVFFAGNRAALPEALQRVMLRVEEQTANNSDLILCVCLSYGGQQDIVQAVQQICLEVQQGKLAPDQVTAKILSERLSTHTTRMLVGEPDLLIRTSGEQRLSNFLLWECAYTELYFTPTCWPDFDSRDWQDAMLHYASRRRRYGGRAKQGNEQTDDRS</sequence>